<evidence type="ECO:0000256" key="1">
    <source>
        <dbReference type="SAM" id="Phobius"/>
    </source>
</evidence>
<dbReference type="Proteomes" id="UP000309676">
    <property type="component" value="Unassembled WGS sequence"/>
</dbReference>
<protein>
    <submittedName>
        <fullName evidence="2">Uncharacterized protein</fullName>
    </submittedName>
</protein>
<feature type="transmembrane region" description="Helical" evidence="1">
    <location>
        <begin position="115"/>
        <end position="136"/>
    </location>
</feature>
<sequence>MELQKAAKVFGFIGMLGGMAQIPARFFIQPEYTGGVEGMIGWTLDAMAMLCSLFLFTGLFLVQLHKMGRFGMFSYIFLLLVTALWAGHQYGLLLLAPELVRLDPEIMLSTSMPPLLFMIATLGNIALKWIAYLLFAGVSLKHRVVPRWALILLMIGISLDFAPMGDYLERIVVGIAFVVLGSMLWRGIGERQDQPKATAPVAI</sequence>
<name>A0A5R9G9H6_9BACL</name>
<feature type="transmembrane region" description="Helical" evidence="1">
    <location>
        <begin position="74"/>
        <end position="95"/>
    </location>
</feature>
<dbReference type="EMBL" id="VCIW01000013">
    <property type="protein sequence ID" value="TLS50740.1"/>
    <property type="molecule type" value="Genomic_DNA"/>
</dbReference>
<gene>
    <name evidence="2" type="ORF">FE782_18750</name>
</gene>
<dbReference type="AlphaFoldDB" id="A0A5R9G9H6"/>
<feature type="transmembrane region" description="Helical" evidence="1">
    <location>
        <begin position="148"/>
        <end position="165"/>
    </location>
</feature>
<feature type="transmembrane region" description="Helical" evidence="1">
    <location>
        <begin position="9"/>
        <end position="28"/>
    </location>
</feature>
<reference evidence="2 3" key="1">
    <citation type="submission" date="2019-05" db="EMBL/GenBank/DDBJ databases">
        <authorList>
            <person name="Narsing Rao M.P."/>
            <person name="Li W.J."/>
        </authorList>
    </citation>
    <scope>NUCLEOTIDE SEQUENCE [LARGE SCALE GENOMIC DNA]</scope>
    <source>
        <strain evidence="2 3">SYSU_K30003</strain>
    </source>
</reference>
<keyword evidence="1" id="KW-0472">Membrane</keyword>
<organism evidence="2 3">
    <name type="scientific">Paenibacillus antri</name>
    <dbReference type="NCBI Taxonomy" id="2582848"/>
    <lineage>
        <taxon>Bacteria</taxon>
        <taxon>Bacillati</taxon>
        <taxon>Bacillota</taxon>
        <taxon>Bacilli</taxon>
        <taxon>Bacillales</taxon>
        <taxon>Paenibacillaceae</taxon>
        <taxon>Paenibacillus</taxon>
    </lineage>
</organism>
<evidence type="ECO:0000313" key="2">
    <source>
        <dbReference type="EMBL" id="TLS50740.1"/>
    </source>
</evidence>
<keyword evidence="3" id="KW-1185">Reference proteome</keyword>
<proteinExistence type="predicted"/>
<keyword evidence="1" id="KW-1133">Transmembrane helix</keyword>
<comment type="caution">
    <text evidence="2">The sequence shown here is derived from an EMBL/GenBank/DDBJ whole genome shotgun (WGS) entry which is preliminary data.</text>
</comment>
<evidence type="ECO:0000313" key="3">
    <source>
        <dbReference type="Proteomes" id="UP000309676"/>
    </source>
</evidence>
<dbReference type="OrthoDB" id="9834846at2"/>
<keyword evidence="1" id="KW-0812">Transmembrane</keyword>
<feature type="transmembrane region" description="Helical" evidence="1">
    <location>
        <begin position="171"/>
        <end position="188"/>
    </location>
</feature>
<dbReference type="RefSeq" id="WP_138195774.1">
    <property type="nucleotide sequence ID" value="NZ_VCIW01000013.1"/>
</dbReference>
<accession>A0A5R9G9H6</accession>
<feature type="transmembrane region" description="Helical" evidence="1">
    <location>
        <begin position="40"/>
        <end position="62"/>
    </location>
</feature>